<dbReference type="GO" id="GO:0008270">
    <property type="term" value="F:zinc ion binding"/>
    <property type="evidence" value="ECO:0007669"/>
    <property type="project" value="UniProtKB-UniRule"/>
</dbReference>
<dbReference type="InterPro" id="IPR036264">
    <property type="entry name" value="Bact_exopeptidase_dim_dom"/>
</dbReference>
<dbReference type="SUPFAM" id="SSF53187">
    <property type="entry name" value="Zn-dependent exopeptidases"/>
    <property type="match status" value="1"/>
</dbReference>
<evidence type="ECO:0000313" key="19">
    <source>
        <dbReference type="Proteomes" id="UP000294349"/>
    </source>
</evidence>
<comment type="pathway">
    <text evidence="2 16">Amino-acid biosynthesis; L-lysine biosynthesis via DAP pathway; LL-2,6-diaminopimelate from (S)-tetrahydrodipicolinate (succinylase route): step 3/3.</text>
</comment>
<dbReference type="GO" id="GO:0008777">
    <property type="term" value="F:acetylornithine deacetylase activity"/>
    <property type="evidence" value="ECO:0007669"/>
    <property type="project" value="TreeGrafter"/>
</dbReference>
<feature type="binding site" evidence="16">
    <location>
        <position position="134"/>
    </location>
    <ligand>
        <name>Zn(2+)</name>
        <dbReference type="ChEBI" id="CHEBI:29105"/>
        <label>2</label>
    </ligand>
</feature>
<comment type="function">
    <text evidence="16">Catalyzes the hydrolysis of N-succinyl-L,L-diaminopimelic acid (SDAP), forming succinate and LL-2,6-diaminopimelate (DAP), an intermediate involved in the bacterial biosynthesis of lysine and meso-diaminopimelic acid, an essential component of bacterial cell walls.</text>
</comment>
<feature type="binding site" evidence="16">
    <location>
        <position position="162"/>
    </location>
    <ligand>
        <name>Zn(2+)</name>
        <dbReference type="ChEBI" id="CHEBI:29105"/>
        <label>1</label>
    </ligand>
</feature>
<keyword evidence="13 16" id="KW-0170">Cobalt</keyword>
<dbReference type="PANTHER" id="PTHR43808:SF31">
    <property type="entry name" value="N-ACETYL-L-CITRULLINE DEACETYLASE"/>
    <property type="match status" value="1"/>
</dbReference>
<dbReference type="CDD" id="cd03891">
    <property type="entry name" value="M20_DapE_proteobac"/>
    <property type="match status" value="1"/>
</dbReference>
<dbReference type="AlphaFoldDB" id="A0A451DB15"/>
<keyword evidence="11 16" id="KW-0220">Diaminopimelate biosynthesis</keyword>
<feature type="active site" description="Proton acceptor" evidence="16">
    <location>
        <position position="133"/>
    </location>
</feature>
<comment type="catalytic activity">
    <reaction evidence="15 16">
        <text>N-succinyl-(2S,6S)-2,6-diaminopimelate + H2O = (2S,6S)-2,6-diaminopimelate + succinate</text>
        <dbReference type="Rhea" id="RHEA:22608"/>
        <dbReference type="ChEBI" id="CHEBI:15377"/>
        <dbReference type="ChEBI" id="CHEBI:30031"/>
        <dbReference type="ChEBI" id="CHEBI:57609"/>
        <dbReference type="ChEBI" id="CHEBI:58087"/>
        <dbReference type="EC" id="3.5.1.18"/>
    </reaction>
</comment>
<protein>
    <recommendedName>
        <fullName evidence="6 16">Succinyl-diaminopimelate desuccinylase</fullName>
        <shortName evidence="16">SDAP desuccinylase</shortName>
        <ecNumber evidence="5 16">3.5.1.18</ecNumber>
    </recommendedName>
    <alternativeName>
        <fullName evidence="14 16">N-succinyl-LL-2,6-diaminoheptanedioate amidohydrolase</fullName>
    </alternativeName>
</protein>
<dbReference type="FunFam" id="3.40.630.10:FF:000005">
    <property type="entry name" value="Succinyl-diaminopimelate desuccinylase"/>
    <property type="match status" value="1"/>
</dbReference>
<comment type="cofactor">
    <cofactor evidence="16">
        <name>Zn(2+)</name>
        <dbReference type="ChEBI" id="CHEBI:29105"/>
    </cofactor>
    <cofactor evidence="16">
        <name>Co(2+)</name>
        <dbReference type="ChEBI" id="CHEBI:48828"/>
    </cofactor>
    <text evidence="16">Binds 2 Zn(2+) or Co(2+) ions per subunit.</text>
</comment>
<feature type="active site" evidence="16">
    <location>
        <position position="68"/>
    </location>
</feature>
<evidence type="ECO:0000256" key="4">
    <source>
        <dbReference type="ARBA" id="ARBA00011738"/>
    </source>
</evidence>
<dbReference type="InterPro" id="IPR001261">
    <property type="entry name" value="ArgE/DapE_CS"/>
</dbReference>
<dbReference type="RefSeq" id="WP_154061413.1">
    <property type="nucleotide sequence ID" value="NZ_LR217717.1"/>
</dbReference>
<comment type="subunit">
    <text evidence="4 16">Homodimer.</text>
</comment>
<evidence type="ECO:0000256" key="15">
    <source>
        <dbReference type="ARBA" id="ARBA00051301"/>
    </source>
</evidence>
<keyword evidence="8 16" id="KW-0479">Metal-binding</keyword>
<dbReference type="HAMAP" id="MF_01690">
    <property type="entry name" value="DapE"/>
    <property type="match status" value="1"/>
</dbReference>
<evidence type="ECO:0000256" key="12">
    <source>
        <dbReference type="ARBA" id="ARBA00023154"/>
    </source>
</evidence>
<dbReference type="UniPathway" id="UPA00034">
    <property type="reaction ID" value="UER00021"/>
</dbReference>
<dbReference type="Pfam" id="PF07687">
    <property type="entry name" value="M20_dimer"/>
    <property type="match status" value="1"/>
</dbReference>
<dbReference type="InterPro" id="IPR002933">
    <property type="entry name" value="Peptidase_M20"/>
</dbReference>
<dbReference type="Gene3D" id="3.40.630.10">
    <property type="entry name" value="Zn peptidases"/>
    <property type="match status" value="2"/>
</dbReference>
<dbReference type="InterPro" id="IPR011650">
    <property type="entry name" value="Peptidase_M20_dimer"/>
</dbReference>
<proteinExistence type="inferred from homology"/>
<dbReference type="GO" id="GO:0019877">
    <property type="term" value="P:diaminopimelate biosynthetic process"/>
    <property type="evidence" value="ECO:0007669"/>
    <property type="project" value="UniProtKB-UniRule"/>
</dbReference>
<evidence type="ECO:0000256" key="13">
    <source>
        <dbReference type="ARBA" id="ARBA00023285"/>
    </source>
</evidence>
<feature type="binding site" evidence="16">
    <location>
        <position position="99"/>
    </location>
    <ligand>
        <name>Zn(2+)</name>
        <dbReference type="ChEBI" id="CHEBI:29105"/>
        <label>1</label>
    </ligand>
</feature>
<evidence type="ECO:0000256" key="9">
    <source>
        <dbReference type="ARBA" id="ARBA00022801"/>
    </source>
</evidence>
<dbReference type="InterPro" id="IPR005941">
    <property type="entry name" value="DapE_proteobac"/>
</dbReference>
<dbReference type="EC" id="3.5.1.18" evidence="5 16"/>
<evidence type="ECO:0000256" key="5">
    <source>
        <dbReference type="ARBA" id="ARBA00011921"/>
    </source>
</evidence>
<dbReference type="GO" id="GO:0050897">
    <property type="term" value="F:cobalt ion binding"/>
    <property type="evidence" value="ECO:0007669"/>
    <property type="project" value="UniProtKB-UniRule"/>
</dbReference>
<dbReference type="Proteomes" id="UP000294349">
    <property type="component" value="Chromosome"/>
</dbReference>
<dbReference type="InterPro" id="IPR050072">
    <property type="entry name" value="Peptidase_M20A"/>
</dbReference>
<dbReference type="PROSITE" id="PS00759">
    <property type="entry name" value="ARGE_DAPE_CPG2_2"/>
    <property type="match status" value="1"/>
</dbReference>
<dbReference type="OrthoDB" id="9809784at2"/>
<comment type="cofactor">
    <cofactor evidence="1">
        <name>Co(2+)</name>
        <dbReference type="ChEBI" id="CHEBI:48828"/>
    </cofactor>
</comment>
<organism evidence="18 19">
    <name type="scientific">Buchnera aphidicola</name>
    <name type="common">Cinara laricifoliae</name>
    <dbReference type="NCBI Taxonomy" id="2518977"/>
    <lineage>
        <taxon>Bacteria</taxon>
        <taxon>Pseudomonadati</taxon>
        <taxon>Pseudomonadota</taxon>
        <taxon>Gammaproteobacteria</taxon>
        <taxon>Enterobacterales</taxon>
        <taxon>Erwiniaceae</taxon>
        <taxon>Buchnera</taxon>
    </lineage>
</organism>
<dbReference type="NCBIfam" id="TIGR01246">
    <property type="entry name" value="dapE_proteo"/>
    <property type="match status" value="1"/>
</dbReference>
<gene>
    <name evidence="16 18" type="primary">dapE</name>
    <name evidence="18" type="ORF">BUCILAFE3058_065</name>
</gene>
<evidence type="ECO:0000256" key="3">
    <source>
        <dbReference type="ARBA" id="ARBA00006746"/>
    </source>
</evidence>
<keyword evidence="12 16" id="KW-0457">Lysine biosynthesis</keyword>
<evidence type="ECO:0000259" key="17">
    <source>
        <dbReference type="Pfam" id="PF07687"/>
    </source>
</evidence>
<evidence type="ECO:0000256" key="1">
    <source>
        <dbReference type="ARBA" id="ARBA00001941"/>
    </source>
</evidence>
<evidence type="ECO:0000256" key="7">
    <source>
        <dbReference type="ARBA" id="ARBA00022605"/>
    </source>
</evidence>
<evidence type="ECO:0000313" key="18">
    <source>
        <dbReference type="EMBL" id="VFP83534.1"/>
    </source>
</evidence>
<reference evidence="18 19" key="1">
    <citation type="submission" date="2019-02" db="EMBL/GenBank/DDBJ databases">
        <authorList>
            <person name="Manzano-Marin A."/>
            <person name="Manzano-Marin A."/>
        </authorList>
    </citation>
    <scope>NUCLEOTIDE SEQUENCE [LARGE SCALE GENOMIC DNA]</scope>
    <source>
        <strain evidence="18 19">BuCilaricifoliae</strain>
    </source>
</reference>
<dbReference type="GO" id="GO:0006526">
    <property type="term" value="P:L-arginine biosynthetic process"/>
    <property type="evidence" value="ECO:0007669"/>
    <property type="project" value="TreeGrafter"/>
</dbReference>
<comment type="similarity">
    <text evidence="3 16">Belongs to the peptidase M20A family. DapE subfamily.</text>
</comment>
<evidence type="ECO:0000256" key="2">
    <source>
        <dbReference type="ARBA" id="ARBA00005130"/>
    </source>
</evidence>
<evidence type="ECO:0000256" key="14">
    <source>
        <dbReference type="ARBA" id="ARBA00031891"/>
    </source>
</evidence>
<evidence type="ECO:0000256" key="6">
    <source>
        <dbReference type="ARBA" id="ARBA00022391"/>
    </source>
</evidence>
<keyword evidence="9 16" id="KW-0378">Hydrolase</keyword>
<dbReference type="NCBIfam" id="NF009557">
    <property type="entry name" value="PRK13009.1"/>
    <property type="match status" value="1"/>
</dbReference>
<dbReference type="PANTHER" id="PTHR43808">
    <property type="entry name" value="ACETYLORNITHINE DEACETYLASE"/>
    <property type="match status" value="1"/>
</dbReference>
<evidence type="ECO:0000256" key="8">
    <source>
        <dbReference type="ARBA" id="ARBA00022723"/>
    </source>
</evidence>
<dbReference type="EMBL" id="LR217717">
    <property type="protein sequence ID" value="VFP83534.1"/>
    <property type="molecule type" value="Genomic_DNA"/>
</dbReference>
<evidence type="ECO:0000256" key="11">
    <source>
        <dbReference type="ARBA" id="ARBA00022915"/>
    </source>
</evidence>
<feature type="domain" description="Peptidase M20 dimerisation" evidence="17">
    <location>
        <begin position="175"/>
        <end position="280"/>
    </location>
</feature>
<feature type="binding site" evidence="16">
    <location>
        <position position="349"/>
    </location>
    <ligand>
        <name>Zn(2+)</name>
        <dbReference type="ChEBI" id="CHEBI:29105"/>
        <label>2</label>
    </ligand>
</feature>
<feature type="binding site" evidence="16">
    <location>
        <position position="66"/>
    </location>
    <ligand>
        <name>Zn(2+)</name>
        <dbReference type="ChEBI" id="CHEBI:29105"/>
        <label>1</label>
    </ligand>
</feature>
<dbReference type="SUPFAM" id="SSF55031">
    <property type="entry name" value="Bacterial exopeptidase dimerisation domain"/>
    <property type="match status" value="1"/>
</dbReference>
<feature type="binding site" evidence="16">
    <location>
        <position position="99"/>
    </location>
    <ligand>
        <name>Zn(2+)</name>
        <dbReference type="ChEBI" id="CHEBI:29105"/>
        <label>2</label>
    </ligand>
</feature>
<dbReference type="GO" id="GO:0009089">
    <property type="term" value="P:lysine biosynthetic process via diaminopimelate"/>
    <property type="evidence" value="ECO:0007669"/>
    <property type="project" value="UniProtKB-UniRule"/>
</dbReference>
<evidence type="ECO:0000256" key="16">
    <source>
        <dbReference type="HAMAP-Rule" id="MF_01690"/>
    </source>
</evidence>
<dbReference type="GO" id="GO:0009014">
    <property type="term" value="F:succinyl-diaminopimelate desuccinylase activity"/>
    <property type="evidence" value="ECO:0007669"/>
    <property type="project" value="UniProtKB-UniRule"/>
</dbReference>
<accession>A0A451DB15</accession>
<sequence length="376" mass="42290">MYTEVVNLTRKLINIPSISPKDFGCQEILIERLKACGFFIERINFNDTNNFWAWRGYGKTIIFVGHTDVVPAGNIIDWKTPPFLSTIKNGFLFGRGAADMKGSLSAMVVAVENFIKQNPNHNGRISFLITSDEESTGKNGTKKVVSFLKKRQEIIDYCLVGEPTSEKNLGDCIKTGRRGSLSVFLKIYGKQGHAAYPDLAVNPIHKSIPFLTELSTLSFDNGNNFFIPTKLQILKISSGKNYVTNMIPGDLSVSLNVRFSSLSKKKNIIQIINNLLKKYSIRHSIHWTCHAKPFFSSPNNFCNIITNSIYRFTNINPVIKTNGGTSDGRFMVGIANQIVEFGLLNSTIHQVNECINILDLFKLQNIYFNILNELFL</sequence>
<dbReference type="Pfam" id="PF01546">
    <property type="entry name" value="Peptidase_M20"/>
    <property type="match status" value="1"/>
</dbReference>
<keyword evidence="7 16" id="KW-0028">Amino-acid biosynthesis</keyword>
<keyword evidence="10 16" id="KW-0862">Zinc</keyword>
<evidence type="ECO:0000256" key="10">
    <source>
        <dbReference type="ARBA" id="ARBA00022833"/>
    </source>
</evidence>
<name>A0A451DB15_9GAMM</name>